<comment type="function">
    <text evidence="11">E3 ubiquitin-protein ligase that specifically binds poly-ADP-ribosylated proteins and mediates their ubiquitination and subsequent degradation.</text>
</comment>
<comment type="pathway">
    <text evidence="11">Protein modification; protein ubiquitination.</text>
</comment>
<dbReference type="InterPro" id="IPR037197">
    <property type="entry name" value="WWE_dom_sf"/>
</dbReference>
<keyword evidence="4 11" id="KW-0808">Transferase</keyword>
<evidence type="ECO:0000256" key="10">
    <source>
        <dbReference type="PROSITE-ProRule" id="PRU00175"/>
    </source>
</evidence>
<dbReference type="GO" id="GO:0072572">
    <property type="term" value="F:poly-ADP-D-ribose binding"/>
    <property type="evidence" value="ECO:0007669"/>
    <property type="project" value="UniProtKB-UniRule"/>
</dbReference>
<evidence type="ECO:0000313" key="16">
    <source>
        <dbReference type="Proteomes" id="UP001314205"/>
    </source>
</evidence>
<dbReference type="Gene3D" id="3.30.720.50">
    <property type="match status" value="1"/>
</dbReference>
<evidence type="ECO:0000256" key="6">
    <source>
        <dbReference type="ARBA" id="ARBA00022723"/>
    </source>
</evidence>
<name>A0AAV1KWG0_9NEOP</name>
<dbReference type="Gene3D" id="3.30.40.10">
    <property type="entry name" value="Zinc/RING finger domain, C3HC4 (zinc finger)"/>
    <property type="match status" value="1"/>
</dbReference>
<dbReference type="GO" id="GO:0006511">
    <property type="term" value="P:ubiquitin-dependent protein catabolic process"/>
    <property type="evidence" value="ECO:0007669"/>
    <property type="project" value="UniProtKB-UniRule"/>
</dbReference>
<dbReference type="Pfam" id="PF13920">
    <property type="entry name" value="zf-C3HC4_3"/>
    <property type="match status" value="1"/>
</dbReference>
<dbReference type="GO" id="GO:0008270">
    <property type="term" value="F:zinc ion binding"/>
    <property type="evidence" value="ECO:0007669"/>
    <property type="project" value="UniProtKB-UniRule"/>
</dbReference>
<comment type="catalytic activity">
    <reaction evidence="1 11">
        <text>S-ubiquitinyl-[E2 ubiquitin-conjugating enzyme]-L-cysteine + [acceptor protein]-L-lysine = [E2 ubiquitin-conjugating enzyme]-L-cysteine + N(6)-ubiquitinyl-[acceptor protein]-L-lysine.</text>
        <dbReference type="EC" id="2.3.2.27"/>
    </reaction>
</comment>
<evidence type="ECO:0000256" key="9">
    <source>
        <dbReference type="ARBA" id="ARBA00022833"/>
    </source>
</evidence>
<evidence type="ECO:0000256" key="1">
    <source>
        <dbReference type="ARBA" id="ARBA00000900"/>
    </source>
</evidence>
<evidence type="ECO:0000313" key="15">
    <source>
        <dbReference type="EMBL" id="CAK1586177.1"/>
    </source>
</evidence>
<dbReference type="GO" id="GO:0051865">
    <property type="term" value="P:protein autoubiquitination"/>
    <property type="evidence" value="ECO:0007669"/>
    <property type="project" value="UniProtKB-UniRule"/>
</dbReference>
<evidence type="ECO:0000256" key="11">
    <source>
        <dbReference type="RuleBase" id="RU367115"/>
    </source>
</evidence>
<dbReference type="PROSITE" id="PS50089">
    <property type="entry name" value="ZF_RING_2"/>
    <property type="match status" value="1"/>
</dbReference>
<evidence type="ECO:0000256" key="3">
    <source>
        <dbReference type="ARBA" id="ARBA00022490"/>
    </source>
</evidence>
<evidence type="ECO:0000259" key="14">
    <source>
        <dbReference type="PROSITE" id="PS50918"/>
    </source>
</evidence>
<dbReference type="InterPro" id="IPR004170">
    <property type="entry name" value="WWE_dom"/>
</dbReference>
<keyword evidence="6 11" id="KW-0479">Metal-binding</keyword>
<evidence type="ECO:0000256" key="8">
    <source>
        <dbReference type="ARBA" id="ARBA00022786"/>
    </source>
</evidence>
<keyword evidence="7 10" id="KW-0863">Zinc-finger</keyword>
<dbReference type="Proteomes" id="UP001314205">
    <property type="component" value="Unassembled WGS sequence"/>
</dbReference>
<gene>
    <name evidence="15" type="ORF">PARMNEM_LOCUS7166</name>
</gene>
<comment type="subcellular location">
    <subcellularLocation>
        <location evidence="2 11">Cytoplasm</location>
        <location evidence="2 11">Cytosol</location>
    </subcellularLocation>
</comment>
<dbReference type="InterPro" id="IPR033509">
    <property type="entry name" value="RNF146"/>
</dbReference>
<dbReference type="Pfam" id="PF02825">
    <property type="entry name" value="WWE"/>
    <property type="match status" value="1"/>
</dbReference>
<dbReference type="InterPro" id="IPR018123">
    <property type="entry name" value="WWE-dom_subgr"/>
</dbReference>
<dbReference type="GO" id="GO:0005634">
    <property type="term" value="C:nucleus"/>
    <property type="evidence" value="ECO:0007669"/>
    <property type="project" value="TreeGrafter"/>
</dbReference>
<comment type="PTM">
    <text evidence="11">Ubiquitinated; autoubiquitinated.</text>
</comment>
<feature type="domain" description="WWE" evidence="14">
    <location>
        <begin position="70"/>
        <end position="146"/>
    </location>
</feature>
<dbReference type="EC" id="2.3.2.27" evidence="11"/>
<evidence type="ECO:0000256" key="7">
    <source>
        <dbReference type="ARBA" id="ARBA00022771"/>
    </source>
</evidence>
<dbReference type="PANTHER" id="PTHR13417:SF2">
    <property type="entry name" value="E3 UBIQUITIN-PROTEIN LIGASE RNF146"/>
    <property type="match status" value="1"/>
</dbReference>
<dbReference type="SMART" id="SM00184">
    <property type="entry name" value="RING"/>
    <property type="match status" value="1"/>
</dbReference>
<dbReference type="InterPro" id="IPR017907">
    <property type="entry name" value="Znf_RING_CS"/>
</dbReference>
<dbReference type="InterPro" id="IPR001841">
    <property type="entry name" value="Znf_RING"/>
</dbReference>
<reference evidence="15 16" key="1">
    <citation type="submission" date="2023-11" db="EMBL/GenBank/DDBJ databases">
        <authorList>
            <person name="Hedman E."/>
            <person name="Englund M."/>
            <person name="Stromberg M."/>
            <person name="Nyberg Akerstrom W."/>
            <person name="Nylinder S."/>
            <person name="Jareborg N."/>
            <person name="Kallberg Y."/>
            <person name="Kronander E."/>
        </authorList>
    </citation>
    <scope>NUCLEOTIDE SEQUENCE [LARGE SCALE GENOMIC DNA]</scope>
</reference>
<dbReference type="PANTHER" id="PTHR13417">
    <property type="entry name" value="E3 UBIQUITIN-PROTEIN LIGASE RNF146"/>
    <property type="match status" value="1"/>
</dbReference>
<comment type="domain">
    <text evidence="11">The WWE domain mediates non-covalent poly(ADP-ribose)-binding.</text>
</comment>
<dbReference type="SMART" id="SM00678">
    <property type="entry name" value="WWE"/>
    <property type="match status" value="1"/>
</dbReference>
<dbReference type="PROSITE" id="PS00518">
    <property type="entry name" value="ZF_RING_1"/>
    <property type="match status" value="1"/>
</dbReference>
<keyword evidence="9 11" id="KW-0862">Zinc</keyword>
<accession>A0AAV1KWG0</accession>
<dbReference type="SUPFAM" id="SSF57850">
    <property type="entry name" value="RING/U-box"/>
    <property type="match status" value="1"/>
</dbReference>
<keyword evidence="5" id="KW-0879">Wnt signaling pathway</keyword>
<dbReference type="GO" id="GO:0016055">
    <property type="term" value="P:Wnt signaling pathway"/>
    <property type="evidence" value="ECO:0007669"/>
    <property type="project" value="UniProtKB-KW"/>
</dbReference>
<dbReference type="GO" id="GO:0061630">
    <property type="term" value="F:ubiquitin protein ligase activity"/>
    <property type="evidence" value="ECO:0007669"/>
    <property type="project" value="UniProtKB-UniRule"/>
</dbReference>
<keyword evidence="3 11" id="KW-0963">Cytoplasm</keyword>
<dbReference type="SUPFAM" id="SSF117839">
    <property type="entry name" value="WWE domain"/>
    <property type="match status" value="1"/>
</dbReference>
<evidence type="ECO:0000256" key="2">
    <source>
        <dbReference type="ARBA" id="ARBA00004514"/>
    </source>
</evidence>
<dbReference type="InterPro" id="IPR013083">
    <property type="entry name" value="Znf_RING/FYVE/PHD"/>
</dbReference>
<proteinExistence type="predicted"/>
<feature type="region of interest" description="Disordered" evidence="12">
    <location>
        <begin position="136"/>
        <end position="161"/>
    </location>
</feature>
<dbReference type="EMBL" id="CAVLGL010000080">
    <property type="protein sequence ID" value="CAK1586177.1"/>
    <property type="molecule type" value="Genomic_DNA"/>
</dbReference>
<comment type="caution">
    <text evidence="15">The sequence shown here is derived from an EMBL/GenBank/DDBJ whole genome shotgun (WGS) entry which is preliminary data.</text>
</comment>
<dbReference type="GO" id="GO:0005829">
    <property type="term" value="C:cytosol"/>
    <property type="evidence" value="ECO:0007669"/>
    <property type="project" value="UniProtKB-SubCell"/>
</dbReference>
<sequence>MVDVQDELREQACGVCLEKYNHPTKLPCGHIFCFLCVKGIAIQSKKCAMCRTEIPHDYLNNPVLLDNIPCEKNSTDCRTHDYQWYYEGRNGWWKYDERSNCDLEAAFIRGDKQCKLLLAGALYHVDFEKNLQVRQNDQTRRRRVRRDTPTLPSKGIAGIKTNSENLGGEIEAELHREHSENTENNEEILVSEDLNANASEEDLISEIVHTLSDITLRTQEETASDLPDTGNR</sequence>
<dbReference type="CDD" id="cd16546">
    <property type="entry name" value="RING-HC_RNF146"/>
    <property type="match status" value="1"/>
</dbReference>
<keyword evidence="16" id="KW-1185">Reference proteome</keyword>
<dbReference type="PROSITE" id="PS50918">
    <property type="entry name" value="WWE"/>
    <property type="match status" value="1"/>
</dbReference>
<evidence type="ECO:0000259" key="13">
    <source>
        <dbReference type="PROSITE" id="PS50089"/>
    </source>
</evidence>
<feature type="domain" description="RING-type" evidence="13">
    <location>
        <begin position="13"/>
        <end position="51"/>
    </location>
</feature>
<dbReference type="AlphaFoldDB" id="A0AAV1KWG0"/>
<keyword evidence="8 11" id="KW-0833">Ubl conjugation pathway</keyword>
<evidence type="ECO:0000256" key="5">
    <source>
        <dbReference type="ARBA" id="ARBA00022687"/>
    </source>
</evidence>
<dbReference type="InterPro" id="IPR044110">
    <property type="entry name" value="RING-HC_RNF146"/>
</dbReference>
<organism evidence="15 16">
    <name type="scientific">Parnassius mnemosyne</name>
    <name type="common">clouded apollo</name>
    <dbReference type="NCBI Taxonomy" id="213953"/>
    <lineage>
        <taxon>Eukaryota</taxon>
        <taxon>Metazoa</taxon>
        <taxon>Ecdysozoa</taxon>
        <taxon>Arthropoda</taxon>
        <taxon>Hexapoda</taxon>
        <taxon>Insecta</taxon>
        <taxon>Pterygota</taxon>
        <taxon>Neoptera</taxon>
        <taxon>Endopterygota</taxon>
        <taxon>Lepidoptera</taxon>
        <taxon>Glossata</taxon>
        <taxon>Ditrysia</taxon>
        <taxon>Papilionoidea</taxon>
        <taxon>Papilionidae</taxon>
        <taxon>Parnassiinae</taxon>
        <taxon>Parnassini</taxon>
        <taxon>Parnassius</taxon>
        <taxon>Driopa</taxon>
    </lineage>
</organism>
<evidence type="ECO:0000256" key="12">
    <source>
        <dbReference type="SAM" id="MobiDB-lite"/>
    </source>
</evidence>
<protein>
    <recommendedName>
        <fullName evidence="11">E3 ubiquitin-protein ligase</fullName>
        <ecNumber evidence="11">2.3.2.27</ecNumber>
    </recommendedName>
</protein>
<evidence type="ECO:0000256" key="4">
    <source>
        <dbReference type="ARBA" id="ARBA00022679"/>
    </source>
</evidence>